<comment type="caution">
    <text evidence="4">The sequence shown here is derived from an EMBL/GenBank/DDBJ whole genome shotgun (WGS) entry which is preliminary data.</text>
</comment>
<dbReference type="RefSeq" id="XP_056511516.1">
    <property type="nucleotide sequence ID" value="XM_056655903.1"/>
</dbReference>
<feature type="compositionally biased region" description="Polar residues" evidence="2">
    <location>
        <begin position="477"/>
        <end position="486"/>
    </location>
</feature>
<feature type="coiled-coil region" evidence="1">
    <location>
        <begin position="8"/>
        <end position="52"/>
    </location>
</feature>
<dbReference type="GO" id="GO:0000122">
    <property type="term" value="P:negative regulation of transcription by RNA polymerase II"/>
    <property type="evidence" value="ECO:0007669"/>
    <property type="project" value="TreeGrafter"/>
</dbReference>
<feature type="compositionally biased region" description="Basic and acidic residues" evidence="2">
    <location>
        <begin position="420"/>
        <end position="437"/>
    </location>
</feature>
<dbReference type="Proteomes" id="UP001141434">
    <property type="component" value="Unassembled WGS sequence"/>
</dbReference>
<keyword evidence="5" id="KW-1185">Reference proteome</keyword>
<feature type="compositionally biased region" description="Acidic residues" evidence="2">
    <location>
        <begin position="287"/>
        <end position="309"/>
    </location>
</feature>
<feature type="compositionally biased region" description="Polar residues" evidence="2">
    <location>
        <begin position="214"/>
        <end position="227"/>
    </location>
</feature>
<dbReference type="InterPro" id="IPR052255">
    <property type="entry name" value="RNA_pol_II_subunit5-mediator"/>
</dbReference>
<dbReference type="Pfam" id="PF12927">
    <property type="entry name" value="DUF3835"/>
    <property type="match status" value="2"/>
</dbReference>
<dbReference type="GO" id="GO:0019212">
    <property type="term" value="F:phosphatase inhibitor activity"/>
    <property type="evidence" value="ECO:0007669"/>
    <property type="project" value="TreeGrafter"/>
</dbReference>
<feature type="region of interest" description="Disordered" evidence="2">
    <location>
        <begin position="287"/>
        <end position="314"/>
    </location>
</feature>
<feature type="region of interest" description="Disordered" evidence="2">
    <location>
        <begin position="359"/>
        <end position="527"/>
    </location>
</feature>
<sequence length="601" mass="66541">MGVPNHNLDALEQQRLTLEDNILQLQKSLYHWRTWEAEYDGLREEIGNLEDDATPDDILTVGREYGGALVDEKEMRALLGKEDMTRSPGQVVDLLGRRIDYVKQNIATMEKRLRAAEDELYAMDTRDQWPADSGAEYPMREIMEELDEEGRVVSSSINTPGDQASQLLGVLKKAGVKDIPDTENKKADATTVSAAREDQAAPAESAGEKKKDVASSSQPTVPDTNFATGDDNVDVSRPVSLVTEEDREEPPVTDVDESPEEAKLRREMLQYGINEVGAIVAELELDEGGSDVSIDEDYDYETDEDENEDEFGRSYPVLTEEYHQQMRELEAKLNARGMWNMGKDAQSFPNEVKHEIEDLSVVEDKQPQNSIMASDKGKKPKKKVAFADDLDIAPASASKAPVDNDTLPPQTNTPVLSDSIVERTESTQEARPADPPRKVSRFRSARNATSDSNPNGELSAAATAPTKPSKFAESSAARKQTNTTPSSVPPPLFPATPKEPKPFSTPITDVTDRPSAPQPPQGKTLADKLVERDVIQGSAVAPEIDDVDEEAHCREIASEFYRMRNHMARQNGGTEENDEKELFEPEDPPKRVSKFKASRMA</sequence>
<evidence type="ECO:0000256" key="2">
    <source>
        <dbReference type="SAM" id="MobiDB-lite"/>
    </source>
</evidence>
<dbReference type="EMBL" id="JAPMSZ010000007">
    <property type="protein sequence ID" value="KAJ5095965.1"/>
    <property type="molecule type" value="Genomic_DNA"/>
</dbReference>
<dbReference type="OrthoDB" id="21413at2759"/>
<feature type="compositionally biased region" description="Polar residues" evidence="2">
    <location>
        <begin position="446"/>
        <end position="456"/>
    </location>
</feature>
<feature type="region of interest" description="Disordered" evidence="2">
    <location>
        <begin position="567"/>
        <end position="601"/>
    </location>
</feature>
<evidence type="ECO:0000313" key="5">
    <source>
        <dbReference type="Proteomes" id="UP001141434"/>
    </source>
</evidence>
<dbReference type="PANTHER" id="PTHR15111">
    <property type="entry name" value="RNA POLYMERASE II SUBUNIT 5-MEDIATING PROTEIN NNX3"/>
    <property type="match status" value="1"/>
</dbReference>
<dbReference type="GO" id="GO:0003682">
    <property type="term" value="F:chromatin binding"/>
    <property type="evidence" value="ECO:0007669"/>
    <property type="project" value="TreeGrafter"/>
</dbReference>
<gene>
    <name evidence="4" type="ORF">NUU61_005321</name>
</gene>
<accession>A0A9W9F9F3</accession>
<feature type="compositionally biased region" description="Basic residues" evidence="2">
    <location>
        <begin position="591"/>
        <end position="601"/>
    </location>
</feature>
<reference evidence="4" key="1">
    <citation type="submission" date="2022-11" db="EMBL/GenBank/DDBJ databases">
        <authorList>
            <person name="Petersen C."/>
        </authorList>
    </citation>
    <scope>NUCLEOTIDE SEQUENCE</scope>
    <source>
        <strain evidence="4">IBT 34128</strain>
    </source>
</reference>
<feature type="compositionally biased region" description="Polar residues" evidence="2">
    <location>
        <begin position="407"/>
        <end position="416"/>
    </location>
</feature>
<name>A0A9W9F9F3_9EURO</name>
<evidence type="ECO:0000256" key="1">
    <source>
        <dbReference type="SAM" id="Coils"/>
    </source>
</evidence>
<organism evidence="4 5">
    <name type="scientific">Penicillium alfredii</name>
    <dbReference type="NCBI Taxonomy" id="1506179"/>
    <lineage>
        <taxon>Eukaryota</taxon>
        <taxon>Fungi</taxon>
        <taxon>Dikarya</taxon>
        <taxon>Ascomycota</taxon>
        <taxon>Pezizomycotina</taxon>
        <taxon>Eurotiomycetes</taxon>
        <taxon>Eurotiomycetidae</taxon>
        <taxon>Eurotiales</taxon>
        <taxon>Aspergillaceae</taxon>
        <taxon>Penicillium</taxon>
    </lineage>
</organism>
<proteinExistence type="predicted"/>
<evidence type="ECO:0000259" key="3">
    <source>
        <dbReference type="Pfam" id="PF12927"/>
    </source>
</evidence>
<feature type="domain" description="DUF3835" evidence="3">
    <location>
        <begin position="525"/>
        <end position="600"/>
    </location>
</feature>
<dbReference type="GO" id="GO:0003714">
    <property type="term" value="F:transcription corepressor activity"/>
    <property type="evidence" value="ECO:0007669"/>
    <property type="project" value="TreeGrafter"/>
</dbReference>
<feature type="region of interest" description="Disordered" evidence="2">
    <location>
        <begin position="181"/>
        <end position="261"/>
    </location>
</feature>
<dbReference type="Pfam" id="PF13758">
    <property type="entry name" value="Prefoldin_3"/>
    <property type="match status" value="1"/>
</dbReference>
<dbReference type="InterPro" id="IPR024325">
    <property type="entry name" value="DUF3835"/>
</dbReference>
<feature type="domain" description="DUF3835" evidence="3">
    <location>
        <begin position="425"/>
        <end position="446"/>
    </location>
</feature>
<dbReference type="AlphaFoldDB" id="A0A9W9F9F3"/>
<dbReference type="SUPFAM" id="SSF46579">
    <property type="entry name" value="Prefoldin"/>
    <property type="match status" value="1"/>
</dbReference>
<feature type="compositionally biased region" description="Basic and acidic residues" evidence="2">
    <location>
        <begin position="580"/>
        <end position="590"/>
    </location>
</feature>
<dbReference type="InterPro" id="IPR039553">
    <property type="entry name" value="Prefoldin-like"/>
</dbReference>
<keyword evidence="1" id="KW-0175">Coiled coil</keyword>
<dbReference type="PANTHER" id="PTHR15111:SF0">
    <property type="entry name" value="UNCONVENTIONAL PREFOLDIN RPB5 INTERACTOR 1"/>
    <property type="match status" value="1"/>
</dbReference>
<dbReference type="GeneID" id="81395071"/>
<protein>
    <recommendedName>
        <fullName evidence="3">DUF3835 domain-containing protein</fullName>
    </recommendedName>
</protein>
<evidence type="ECO:0000313" key="4">
    <source>
        <dbReference type="EMBL" id="KAJ5095965.1"/>
    </source>
</evidence>
<feature type="coiled-coil region" evidence="1">
    <location>
        <begin position="99"/>
        <end position="126"/>
    </location>
</feature>
<reference evidence="4" key="2">
    <citation type="journal article" date="2023" name="IMA Fungus">
        <title>Comparative genomic study of the Penicillium genus elucidates a diverse pangenome and 15 lateral gene transfer events.</title>
        <authorList>
            <person name="Petersen C."/>
            <person name="Sorensen T."/>
            <person name="Nielsen M.R."/>
            <person name="Sondergaard T.E."/>
            <person name="Sorensen J.L."/>
            <person name="Fitzpatrick D.A."/>
            <person name="Frisvad J.C."/>
            <person name="Nielsen K.L."/>
        </authorList>
    </citation>
    <scope>NUCLEOTIDE SEQUENCE</scope>
    <source>
        <strain evidence="4">IBT 34128</strain>
    </source>
</reference>